<dbReference type="AlphaFoldDB" id="A0A1J5HHW4"/>
<comment type="similarity">
    <text evidence="2">Belongs to the archaeal-type GPI family.</text>
</comment>
<dbReference type="GO" id="GO:0006094">
    <property type="term" value="P:gluconeogenesis"/>
    <property type="evidence" value="ECO:0007669"/>
    <property type="project" value="UniProtKB-KW"/>
</dbReference>
<proteinExistence type="inferred from homology"/>
<dbReference type="GO" id="GO:0006096">
    <property type="term" value="P:glycolytic process"/>
    <property type="evidence" value="ECO:0007669"/>
    <property type="project" value="UniProtKB-UniPathway"/>
</dbReference>
<organism evidence="8 9">
    <name type="scientific">Candidatus Roizmanbacteria bacterium CG2_30_33_16</name>
    <dbReference type="NCBI Taxonomy" id="1805340"/>
    <lineage>
        <taxon>Bacteria</taxon>
        <taxon>Candidatus Roizmaniibacteriota</taxon>
    </lineage>
</organism>
<comment type="caution">
    <text evidence="8">The sequence shown here is derived from an EMBL/GenBank/DDBJ whole genome shotgun (WGS) entry which is preliminary data.</text>
</comment>
<evidence type="ECO:0000256" key="3">
    <source>
        <dbReference type="ARBA" id="ARBA00011952"/>
    </source>
</evidence>
<evidence type="ECO:0000256" key="6">
    <source>
        <dbReference type="ARBA" id="ARBA00029321"/>
    </source>
</evidence>
<dbReference type="InterPro" id="IPR010551">
    <property type="entry name" value="G6P_isomerase_prok"/>
</dbReference>
<sequence>MKINFSLVSNHYATRTHEKMQEVLMDPKGVGPVVHYYMIRGGRDQRNITVWEPGTISGEYIKAYGHYHVGNLDENYWIVFGQGVALTQKLMVDKGGKMIADQVEEFKATVVKQGDHLYMPQGHGHLLVNTGTTYFVTADDSPVNFEKKDEASLPGHADYELVKQTRGFAYYVVEHEGKPTLIKNPLFKEVRKTDFGGLPVIEKFL</sequence>
<comment type="pathway">
    <text evidence="1">Carbohydrate degradation; glycolysis; D-glyceraldehyde 3-phosphate and glycerone phosphate from D-glucose: step 2/4.</text>
</comment>
<dbReference type="Pfam" id="PF06560">
    <property type="entry name" value="GPI"/>
    <property type="match status" value="1"/>
</dbReference>
<evidence type="ECO:0000313" key="8">
    <source>
        <dbReference type="EMBL" id="OIP84745.1"/>
    </source>
</evidence>
<dbReference type="Proteomes" id="UP000183758">
    <property type="component" value="Unassembled WGS sequence"/>
</dbReference>
<evidence type="ECO:0000256" key="2">
    <source>
        <dbReference type="ARBA" id="ARBA00006542"/>
    </source>
</evidence>
<dbReference type="GO" id="GO:0005737">
    <property type="term" value="C:cytoplasm"/>
    <property type="evidence" value="ECO:0007669"/>
    <property type="project" value="InterPro"/>
</dbReference>
<evidence type="ECO:0000256" key="4">
    <source>
        <dbReference type="ARBA" id="ARBA00022432"/>
    </source>
</evidence>
<evidence type="ECO:0000256" key="1">
    <source>
        <dbReference type="ARBA" id="ARBA00004926"/>
    </source>
</evidence>
<reference evidence="8 9" key="1">
    <citation type="journal article" date="2016" name="Environ. Microbiol.">
        <title>Genomic resolution of a cold subsurface aquifer community provides metabolic insights for novel microbes adapted to high CO concentrations.</title>
        <authorList>
            <person name="Probst A.J."/>
            <person name="Castelle C.J."/>
            <person name="Singh A."/>
            <person name="Brown C.T."/>
            <person name="Anantharaman K."/>
            <person name="Sharon I."/>
            <person name="Hug L.A."/>
            <person name="Burstein D."/>
            <person name="Emerson J.B."/>
            <person name="Thomas B.C."/>
            <person name="Banfield J.F."/>
        </authorList>
    </citation>
    <scope>NUCLEOTIDE SEQUENCE [LARGE SCALE GENOMIC DNA]</scope>
    <source>
        <strain evidence="8">CG2_30_33_16</strain>
    </source>
</reference>
<comment type="catalytic activity">
    <reaction evidence="6">
        <text>alpha-D-glucose 6-phosphate = beta-D-fructose 6-phosphate</text>
        <dbReference type="Rhea" id="RHEA:11816"/>
        <dbReference type="ChEBI" id="CHEBI:57634"/>
        <dbReference type="ChEBI" id="CHEBI:58225"/>
        <dbReference type="EC" id="5.3.1.9"/>
    </reaction>
</comment>
<gene>
    <name evidence="8" type="ORF">AUK04_02040</name>
</gene>
<dbReference type="EMBL" id="MNZM01000047">
    <property type="protein sequence ID" value="OIP84745.1"/>
    <property type="molecule type" value="Genomic_DNA"/>
</dbReference>
<dbReference type="InterPro" id="IPR014710">
    <property type="entry name" value="RmlC-like_jellyroll"/>
</dbReference>
<feature type="domain" description="Glucose-6-phosphate isomerase prokaryote" evidence="7">
    <location>
        <begin position="45"/>
        <end position="176"/>
    </location>
</feature>
<dbReference type="GO" id="GO:0004347">
    <property type="term" value="F:glucose-6-phosphate isomerase activity"/>
    <property type="evidence" value="ECO:0007669"/>
    <property type="project" value="UniProtKB-EC"/>
</dbReference>
<evidence type="ECO:0000256" key="5">
    <source>
        <dbReference type="ARBA" id="ARBA00023152"/>
    </source>
</evidence>
<dbReference type="UniPathway" id="UPA00109">
    <property type="reaction ID" value="UER00181"/>
</dbReference>
<keyword evidence="5" id="KW-0324">Glycolysis</keyword>
<accession>A0A1J5HHW4</accession>
<evidence type="ECO:0000313" key="9">
    <source>
        <dbReference type="Proteomes" id="UP000183758"/>
    </source>
</evidence>
<name>A0A1J5HHW4_9BACT</name>
<evidence type="ECO:0000259" key="7">
    <source>
        <dbReference type="Pfam" id="PF06560"/>
    </source>
</evidence>
<protein>
    <recommendedName>
        <fullName evidence="3">glucose-6-phosphate isomerase</fullName>
        <ecNumber evidence="3">5.3.1.9</ecNumber>
    </recommendedName>
</protein>
<dbReference type="InterPro" id="IPR011051">
    <property type="entry name" value="RmlC_Cupin_sf"/>
</dbReference>
<dbReference type="EC" id="5.3.1.9" evidence="3"/>
<dbReference type="Gene3D" id="2.60.120.10">
    <property type="entry name" value="Jelly Rolls"/>
    <property type="match status" value="1"/>
</dbReference>
<keyword evidence="4" id="KW-0312">Gluconeogenesis</keyword>
<dbReference type="SUPFAM" id="SSF51182">
    <property type="entry name" value="RmlC-like cupins"/>
    <property type="match status" value="1"/>
</dbReference>